<dbReference type="InterPro" id="IPR000537">
    <property type="entry name" value="UbiA_prenyltransferase"/>
</dbReference>
<organism evidence="15 16">
    <name type="scientific">Chiayiivirga flava</name>
    <dbReference type="NCBI Taxonomy" id="659595"/>
    <lineage>
        <taxon>Bacteria</taxon>
        <taxon>Pseudomonadati</taxon>
        <taxon>Pseudomonadota</taxon>
        <taxon>Gammaproteobacteria</taxon>
        <taxon>Lysobacterales</taxon>
        <taxon>Lysobacteraceae</taxon>
        <taxon>Chiayiivirga</taxon>
    </lineage>
</organism>
<proteinExistence type="inferred from homology"/>
<evidence type="ECO:0000313" key="16">
    <source>
        <dbReference type="Proteomes" id="UP000521199"/>
    </source>
</evidence>
<evidence type="ECO:0000256" key="7">
    <source>
        <dbReference type="ARBA" id="ARBA00022688"/>
    </source>
</evidence>
<feature type="compositionally biased region" description="Low complexity" evidence="14">
    <location>
        <begin position="15"/>
        <end position="29"/>
    </location>
</feature>
<dbReference type="InterPro" id="IPR030470">
    <property type="entry name" value="UbiA_prenylTrfase_CS"/>
</dbReference>
<dbReference type="AlphaFoldDB" id="A0A7W8D4Y6"/>
<evidence type="ECO:0000256" key="2">
    <source>
        <dbReference type="ARBA" id="ARBA00004141"/>
    </source>
</evidence>
<feature type="transmembrane region" description="Helical" evidence="12">
    <location>
        <begin position="307"/>
        <end position="326"/>
    </location>
</feature>
<evidence type="ECO:0000256" key="9">
    <source>
        <dbReference type="ARBA" id="ARBA00022842"/>
    </source>
</evidence>
<dbReference type="UniPathway" id="UPA00232"/>
<comment type="subcellular location">
    <subcellularLocation>
        <location evidence="12">Cell inner membrane</location>
        <topology evidence="12">Multi-pass membrane protein</topology>
    </subcellularLocation>
    <subcellularLocation>
        <location evidence="2">Membrane</location>
        <topology evidence="2">Multi-pass membrane protein</topology>
    </subcellularLocation>
</comment>
<sequence>MTTPRPPRAAPPTRRPAAPRQQATRTRPSLRPPSPASQPEPWWKARGRQYWLLVRGDRPIGTLLLLWPTWWALWLAADGFPPLGLLVIFTLGVWLTRSAGCVINDYADRWLDPQVERTKSRPLATGAVSGREALLVFAVLMLVAFGLVLLTNRLTVYLSIVGVFLAASYPYLKRHTYLPQVYLGLAFGWGIPMAFAAVQGTVPPLAWLLFCANVLWATAYDTWYAMVDREDDIRAGAKSTAILFGNGDLLAQGVLFSMTLIALAFVGQRAALAWPYFAALGVAACLVAWQFRLAWRRERAGCFKAFLHNNWVGGAVFAGIVAALALRPD</sequence>
<evidence type="ECO:0000256" key="6">
    <source>
        <dbReference type="ARBA" id="ARBA00022679"/>
    </source>
</evidence>
<evidence type="ECO:0000256" key="5">
    <source>
        <dbReference type="ARBA" id="ARBA00022519"/>
    </source>
</evidence>
<evidence type="ECO:0000256" key="8">
    <source>
        <dbReference type="ARBA" id="ARBA00022692"/>
    </source>
</evidence>
<dbReference type="Gene3D" id="1.20.120.1780">
    <property type="entry name" value="UbiA prenyltransferase"/>
    <property type="match status" value="1"/>
</dbReference>
<feature type="transmembrane region" description="Helical" evidence="12">
    <location>
        <begin position="181"/>
        <end position="199"/>
    </location>
</feature>
<gene>
    <name evidence="12" type="primary">ubiA</name>
    <name evidence="15" type="ORF">HNQ52_001538</name>
</gene>
<dbReference type="PROSITE" id="PS00943">
    <property type="entry name" value="UBIA"/>
    <property type="match status" value="1"/>
</dbReference>
<keyword evidence="10 12" id="KW-1133">Transmembrane helix</keyword>
<keyword evidence="7 12" id="KW-0831">Ubiquinone biosynthesis</keyword>
<evidence type="ECO:0000256" key="12">
    <source>
        <dbReference type="HAMAP-Rule" id="MF_01635"/>
    </source>
</evidence>
<dbReference type="FunFam" id="1.10.357.140:FF:000002">
    <property type="entry name" value="4-hydroxybenzoate octaprenyltransferase"/>
    <property type="match status" value="1"/>
</dbReference>
<comment type="function">
    <text evidence="12">Catalyzes the prenylation of para-hydroxybenzoate (PHB) with an all-trans polyprenyl group. Mediates the second step in the final reaction sequence of ubiquinone-8 (UQ-8) biosynthesis, which is the condensation of the polyisoprenoid side chain with PHB, generating the first membrane-bound Q intermediate 3-octaprenyl-4-hydroxybenzoate.</text>
</comment>
<keyword evidence="11 12" id="KW-0472">Membrane</keyword>
<dbReference type="InterPro" id="IPR044878">
    <property type="entry name" value="UbiA_sf"/>
</dbReference>
<dbReference type="InterPro" id="IPR006370">
    <property type="entry name" value="HB_polyprenyltransferase-like"/>
</dbReference>
<keyword evidence="9 12" id="KW-0460">Magnesium</keyword>
<evidence type="ECO:0000256" key="4">
    <source>
        <dbReference type="ARBA" id="ARBA00022475"/>
    </source>
</evidence>
<keyword evidence="16" id="KW-1185">Reference proteome</keyword>
<evidence type="ECO:0000256" key="13">
    <source>
        <dbReference type="NCBIfam" id="TIGR01474"/>
    </source>
</evidence>
<dbReference type="PANTHER" id="PTHR11048:SF28">
    <property type="entry name" value="4-HYDROXYBENZOATE POLYPRENYLTRANSFERASE, MITOCHONDRIAL"/>
    <property type="match status" value="1"/>
</dbReference>
<comment type="similarity">
    <text evidence="3 12">Belongs to the UbiA prenyltransferase family.</text>
</comment>
<dbReference type="Proteomes" id="UP000521199">
    <property type="component" value="Unassembled WGS sequence"/>
</dbReference>
<comment type="caution">
    <text evidence="15">The sequence shown here is derived from an EMBL/GenBank/DDBJ whole genome shotgun (WGS) entry which is preliminary data.</text>
</comment>
<reference evidence="15 16" key="1">
    <citation type="submission" date="2020-08" db="EMBL/GenBank/DDBJ databases">
        <title>Genomic Encyclopedia of Type Strains, Phase IV (KMG-IV): sequencing the most valuable type-strain genomes for metagenomic binning, comparative biology and taxonomic classification.</title>
        <authorList>
            <person name="Goeker M."/>
        </authorList>
    </citation>
    <scope>NUCLEOTIDE SEQUENCE [LARGE SCALE GENOMIC DNA]</scope>
    <source>
        <strain evidence="15 16">DSM 24163</strain>
    </source>
</reference>
<dbReference type="GO" id="GO:0008412">
    <property type="term" value="F:4-hydroxybenzoate polyprenyltransferase activity"/>
    <property type="evidence" value="ECO:0007669"/>
    <property type="project" value="UniProtKB-UniRule"/>
</dbReference>
<accession>A0A7W8D4Y6</accession>
<feature type="compositionally biased region" description="Pro residues" evidence="14">
    <location>
        <begin position="1"/>
        <end position="14"/>
    </location>
</feature>
<feature type="transmembrane region" description="Helical" evidence="12">
    <location>
        <begin position="248"/>
        <end position="267"/>
    </location>
</feature>
<feature type="transmembrane region" description="Helical" evidence="12">
    <location>
        <begin position="154"/>
        <end position="172"/>
    </location>
</feature>
<keyword evidence="4 12" id="KW-1003">Cell membrane</keyword>
<dbReference type="GO" id="GO:0006744">
    <property type="term" value="P:ubiquinone biosynthetic process"/>
    <property type="evidence" value="ECO:0007669"/>
    <property type="project" value="UniProtKB-UniRule"/>
</dbReference>
<dbReference type="EC" id="2.5.1.39" evidence="12 13"/>
<dbReference type="Pfam" id="PF01040">
    <property type="entry name" value="UbiA"/>
    <property type="match status" value="1"/>
</dbReference>
<feature type="transmembrane region" description="Helical" evidence="12">
    <location>
        <begin position="128"/>
        <end position="148"/>
    </location>
</feature>
<evidence type="ECO:0000256" key="10">
    <source>
        <dbReference type="ARBA" id="ARBA00022989"/>
    </source>
</evidence>
<keyword evidence="5 12" id="KW-0997">Cell inner membrane</keyword>
<dbReference type="NCBIfam" id="TIGR01474">
    <property type="entry name" value="ubiA_proteo"/>
    <property type="match status" value="1"/>
</dbReference>
<dbReference type="GO" id="GO:0005886">
    <property type="term" value="C:plasma membrane"/>
    <property type="evidence" value="ECO:0007669"/>
    <property type="project" value="UniProtKB-SubCell"/>
</dbReference>
<comment type="pathway">
    <text evidence="12">Cofactor biosynthesis; ubiquinone biosynthesis.</text>
</comment>
<protein>
    <recommendedName>
        <fullName evidence="12 13">4-hydroxybenzoate octaprenyltransferase</fullName>
        <ecNumber evidence="12 13">2.5.1.39</ecNumber>
    </recommendedName>
    <alternativeName>
        <fullName evidence="12">4-HB polyprenyltransferase</fullName>
    </alternativeName>
</protein>
<dbReference type="Gene3D" id="1.10.357.140">
    <property type="entry name" value="UbiA prenyltransferase"/>
    <property type="match status" value="1"/>
</dbReference>
<evidence type="ECO:0000256" key="11">
    <source>
        <dbReference type="ARBA" id="ARBA00023136"/>
    </source>
</evidence>
<dbReference type="RefSeq" id="WP_183960516.1">
    <property type="nucleotide sequence ID" value="NZ_JACHHP010000002.1"/>
</dbReference>
<evidence type="ECO:0000256" key="1">
    <source>
        <dbReference type="ARBA" id="ARBA00001946"/>
    </source>
</evidence>
<dbReference type="EMBL" id="JACHHP010000002">
    <property type="protein sequence ID" value="MBB5208009.1"/>
    <property type="molecule type" value="Genomic_DNA"/>
</dbReference>
<evidence type="ECO:0000256" key="14">
    <source>
        <dbReference type="SAM" id="MobiDB-lite"/>
    </source>
</evidence>
<evidence type="ECO:0000256" key="3">
    <source>
        <dbReference type="ARBA" id="ARBA00005985"/>
    </source>
</evidence>
<dbReference type="InterPro" id="IPR039653">
    <property type="entry name" value="Prenyltransferase"/>
</dbReference>
<feature type="transmembrane region" description="Helical" evidence="12">
    <location>
        <begin position="205"/>
        <end position="227"/>
    </location>
</feature>
<feature type="transmembrane region" description="Helical" evidence="12">
    <location>
        <begin position="83"/>
        <end position="107"/>
    </location>
</feature>
<name>A0A7W8D4Y6_9GAMM</name>
<comment type="catalytic activity">
    <reaction evidence="12">
        <text>all-trans-octaprenyl diphosphate + 4-hydroxybenzoate = 4-hydroxy-3-(all-trans-octaprenyl)benzoate + diphosphate</text>
        <dbReference type="Rhea" id="RHEA:27782"/>
        <dbReference type="ChEBI" id="CHEBI:1617"/>
        <dbReference type="ChEBI" id="CHEBI:17879"/>
        <dbReference type="ChEBI" id="CHEBI:33019"/>
        <dbReference type="ChEBI" id="CHEBI:57711"/>
        <dbReference type="EC" id="2.5.1.39"/>
    </reaction>
</comment>
<evidence type="ECO:0000313" key="15">
    <source>
        <dbReference type="EMBL" id="MBB5208009.1"/>
    </source>
</evidence>
<dbReference type="HAMAP" id="MF_01635">
    <property type="entry name" value="UbiA"/>
    <property type="match status" value="1"/>
</dbReference>
<feature type="transmembrane region" description="Helical" evidence="12">
    <location>
        <begin position="273"/>
        <end position="295"/>
    </location>
</feature>
<feature type="region of interest" description="Disordered" evidence="14">
    <location>
        <begin position="1"/>
        <end position="41"/>
    </location>
</feature>
<comment type="cofactor">
    <cofactor evidence="1 12">
        <name>Mg(2+)</name>
        <dbReference type="ChEBI" id="CHEBI:18420"/>
    </cofactor>
</comment>
<dbReference type="PANTHER" id="PTHR11048">
    <property type="entry name" value="PRENYLTRANSFERASES"/>
    <property type="match status" value="1"/>
</dbReference>
<dbReference type="CDD" id="cd13959">
    <property type="entry name" value="PT_UbiA_COQ2"/>
    <property type="match status" value="1"/>
</dbReference>
<keyword evidence="6 12" id="KW-0808">Transferase</keyword>
<dbReference type="FunFam" id="1.20.120.1780:FF:000001">
    <property type="entry name" value="4-hydroxybenzoate octaprenyltransferase"/>
    <property type="match status" value="1"/>
</dbReference>
<keyword evidence="8 12" id="KW-0812">Transmembrane</keyword>